<dbReference type="Proteomes" id="UP000028680">
    <property type="component" value="Chromosome"/>
</dbReference>
<protein>
    <recommendedName>
        <fullName evidence="3 7">Flagellar basal body rod protein FlgB</fullName>
    </recommendedName>
</protein>
<dbReference type="InterPro" id="IPR019776">
    <property type="entry name" value="Flagellar_basal_body_rod_CS"/>
</dbReference>
<evidence type="ECO:0000256" key="2">
    <source>
        <dbReference type="ARBA" id="ARBA00009677"/>
    </source>
</evidence>
<evidence type="ECO:0000313" key="10">
    <source>
        <dbReference type="Proteomes" id="UP000028680"/>
    </source>
</evidence>
<evidence type="ECO:0000256" key="4">
    <source>
        <dbReference type="ARBA" id="ARBA00023143"/>
    </source>
</evidence>
<dbReference type="InterPro" id="IPR001444">
    <property type="entry name" value="Flag_bb_rod_N"/>
</dbReference>
<dbReference type="NCBIfam" id="TIGR01396">
    <property type="entry name" value="FlgB"/>
    <property type="match status" value="1"/>
</dbReference>
<keyword evidence="10" id="KW-1185">Reference proteome</keyword>
<dbReference type="PANTHER" id="PTHR30435">
    <property type="entry name" value="FLAGELLAR PROTEIN"/>
    <property type="match status" value="1"/>
</dbReference>
<evidence type="ECO:0000259" key="8">
    <source>
        <dbReference type="Pfam" id="PF00460"/>
    </source>
</evidence>
<dbReference type="RefSeq" id="WP_044049213.1">
    <property type="nucleotide sequence ID" value="NZ_CP003984.1"/>
</dbReference>
<evidence type="ECO:0000256" key="5">
    <source>
        <dbReference type="ARBA" id="ARBA00024934"/>
    </source>
</evidence>
<feature type="domain" description="Flagellar basal body rod protein N-terminal" evidence="8">
    <location>
        <begin position="14"/>
        <end position="38"/>
    </location>
</feature>
<dbReference type="GO" id="GO:0071978">
    <property type="term" value="P:bacterial-type flagellum-dependent swarming motility"/>
    <property type="evidence" value="ECO:0007669"/>
    <property type="project" value="TreeGrafter"/>
</dbReference>
<evidence type="ECO:0000313" key="9">
    <source>
        <dbReference type="EMBL" id="AII86355.1"/>
    </source>
</evidence>
<dbReference type="InterPro" id="IPR006300">
    <property type="entry name" value="FlgB"/>
</dbReference>
<keyword evidence="9" id="KW-0282">Flagellum</keyword>
<comment type="similarity">
    <text evidence="2 7">Belongs to the flagella basal body rod proteins family.</text>
</comment>
<organism evidence="9 10">
    <name type="scientific">Planktomarina temperata RCA23</name>
    <dbReference type="NCBI Taxonomy" id="666509"/>
    <lineage>
        <taxon>Bacteria</taxon>
        <taxon>Pseudomonadati</taxon>
        <taxon>Pseudomonadota</taxon>
        <taxon>Alphaproteobacteria</taxon>
        <taxon>Rhodobacterales</taxon>
        <taxon>Paracoccaceae</taxon>
        <taxon>Planktomarina</taxon>
    </lineage>
</organism>
<keyword evidence="9" id="KW-0966">Cell projection</keyword>
<comment type="subunit">
    <text evidence="6">The basal body constitutes a major portion of the flagellar organelle and consists of a number of rings mounted on a central rod. In Gram-negative bacteria, at least four rings, L, P, S and M are present, whereas Gram-positive bacteria lack the L and P rings. The rod consists of about 26 subunits of FlgG in the distal portion, and FlgB, FlgC and FlgF build up the proximal portion of the rod with about 6 subunits each. Rod assembly occurs by export via the flagellum-specific pathway of its constituent proteins and by their incorporation into the rod structure in the probable order of FlgB, FlgC, FlgF and FlgG. Another protein, FliE, also assembles onto the stable rod structure.</text>
</comment>
<keyword evidence="4 7" id="KW-0975">Bacterial flagellum</keyword>
<evidence type="ECO:0000256" key="6">
    <source>
        <dbReference type="ARBA" id="ARBA00026072"/>
    </source>
</evidence>
<keyword evidence="9" id="KW-0969">Cilium</keyword>
<dbReference type="GO" id="GO:0030694">
    <property type="term" value="C:bacterial-type flagellum basal body, rod"/>
    <property type="evidence" value="ECO:0007669"/>
    <property type="project" value="InterPro"/>
</dbReference>
<dbReference type="Pfam" id="PF00460">
    <property type="entry name" value="Flg_bb_rod"/>
    <property type="match status" value="1"/>
</dbReference>
<dbReference type="KEGG" id="ptp:RCA23_c07990"/>
<comment type="subcellular location">
    <subcellularLocation>
        <location evidence="1 7">Bacterial flagellum basal body</location>
    </subcellularLocation>
</comment>
<evidence type="ECO:0000256" key="3">
    <source>
        <dbReference type="ARBA" id="ARBA00014376"/>
    </source>
</evidence>
<dbReference type="AlphaFoldDB" id="A0AAN0RHK9"/>
<dbReference type="PROSITE" id="PS00588">
    <property type="entry name" value="FLAGELLA_BB_ROD"/>
    <property type="match status" value="1"/>
</dbReference>
<dbReference type="EMBL" id="CP003984">
    <property type="protein sequence ID" value="AII86355.1"/>
    <property type="molecule type" value="Genomic_DNA"/>
</dbReference>
<reference evidence="9 10" key="1">
    <citation type="journal article" date="2014" name="ISME J.">
        <title>Adaptation of an abundant Roseobacter RCA organism to pelagic systems revealed by genomic and transcriptomic analyses.</title>
        <authorList>
            <person name="Voget S."/>
            <person name="Wemheuer B."/>
            <person name="Brinkhoff T."/>
            <person name="Vollmers J."/>
            <person name="Dietrich S."/>
            <person name="Giebel H.A."/>
            <person name="Beardsley C."/>
            <person name="Sardemann C."/>
            <person name="Bakenhus I."/>
            <person name="Billerbeck S."/>
            <person name="Daniel R."/>
            <person name="Simon M."/>
        </authorList>
    </citation>
    <scope>NUCLEOTIDE SEQUENCE [LARGE SCALE GENOMIC DNA]</scope>
    <source>
        <strain evidence="9 10">RCA23</strain>
    </source>
</reference>
<evidence type="ECO:0000256" key="1">
    <source>
        <dbReference type="ARBA" id="ARBA00004117"/>
    </source>
</evidence>
<dbReference type="PIRSF" id="PIRSF002889">
    <property type="entry name" value="Rod_FlgB"/>
    <property type="match status" value="1"/>
</dbReference>
<accession>A0AAN0RHK9</accession>
<name>A0AAN0RHK9_9RHOB</name>
<evidence type="ECO:0000256" key="7">
    <source>
        <dbReference type="PIRNR" id="PIRNR002889"/>
    </source>
</evidence>
<gene>
    <name evidence="9" type="primary">flgB</name>
    <name evidence="9" type="ORF">RCA23_c07990</name>
</gene>
<dbReference type="PANTHER" id="PTHR30435:SF12">
    <property type="entry name" value="FLAGELLAR BASAL BODY ROD PROTEIN FLGB"/>
    <property type="match status" value="1"/>
</dbReference>
<sequence>MNGIRDHFGLHDDALALRSKRNNILASNIANAATPHFKARDIDFEAALAKAMPSGPITTTSSNHITSGGKSMGGSLEYRTPINPSLDGNTVELSVEQMEFSENVIRYQTSLTFLNRKISGLMSAIKGE</sequence>
<comment type="function">
    <text evidence="5 7">Structural component of flagellum, the bacterial motility apparatus. Part of the rod structure of flagellar basal body.</text>
</comment>
<proteinExistence type="inferred from homology"/>